<protein>
    <submittedName>
        <fullName evidence="1">Uncharacterized protein</fullName>
    </submittedName>
</protein>
<dbReference type="AlphaFoldDB" id="A0A6C0B7J0"/>
<reference evidence="1" key="1">
    <citation type="journal article" date="2020" name="Nature">
        <title>Giant virus diversity and host interactions through global metagenomics.</title>
        <authorList>
            <person name="Schulz F."/>
            <person name="Roux S."/>
            <person name="Paez-Espino D."/>
            <person name="Jungbluth S."/>
            <person name="Walsh D.A."/>
            <person name="Denef V.J."/>
            <person name="McMahon K.D."/>
            <person name="Konstantinidis K.T."/>
            <person name="Eloe-Fadrosh E.A."/>
            <person name="Kyrpides N.C."/>
            <person name="Woyke T."/>
        </authorList>
    </citation>
    <scope>NUCLEOTIDE SEQUENCE</scope>
    <source>
        <strain evidence="1">GVMAG-M-3300010157-4</strain>
    </source>
</reference>
<name>A0A6C0B7J0_9ZZZZ</name>
<organism evidence="1">
    <name type="scientific">viral metagenome</name>
    <dbReference type="NCBI Taxonomy" id="1070528"/>
    <lineage>
        <taxon>unclassified sequences</taxon>
        <taxon>metagenomes</taxon>
        <taxon>organismal metagenomes</taxon>
    </lineage>
</organism>
<evidence type="ECO:0000313" key="1">
    <source>
        <dbReference type="EMBL" id="QHS87661.1"/>
    </source>
</evidence>
<accession>A0A6C0B7J0</accession>
<dbReference type="EMBL" id="MN739085">
    <property type="protein sequence ID" value="QHS87661.1"/>
    <property type="molecule type" value="Genomic_DNA"/>
</dbReference>
<proteinExistence type="predicted"/>
<sequence>MKTHMGFCMFEKLLVVKTARFCDKVLFKDNFQLSLKNCLEPKP</sequence>